<dbReference type="GO" id="GO:0022857">
    <property type="term" value="F:transmembrane transporter activity"/>
    <property type="evidence" value="ECO:0007669"/>
    <property type="project" value="InterPro"/>
</dbReference>
<feature type="transmembrane region" description="Helical" evidence="8">
    <location>
        <begin position="45"/>
        <end position="65"/>
    </location>
</feature>
<evidence type="ECO:0000256" key="4">
    <source>
        <dbReference type="ARBA" id="ARBA00022475"/>
    </source>
</evidence>
<dbReference type="SUPFAM" id="SSF103473">
    <property type="entry name" value="MFS general substrate transporter"/>
    <property type="match status" value="1"/>
</dbReference>
<keyword evidence="6 8" id="KW-1133">Transmembrane helix</keyword>
<feature type="transmembrane region" description="Helical" evidence="8">
    <location>
        <begin position="401"/>
        <end position="420"/>
    </location>
</feature>
<feature type="transmembrane region" description="Helical" evidence="8">
    <location>
        <begin position="268"/>
        <end position="289"/>
    </location>
</feature>
<dbReference type="NCBIfam" id="TIGR00711">
    <property type="entry name" value="efflux_EmrB"/>
    <property type="match status" value="1"/>
</dbReference>
<evidence type="ECO:0000259" key="9">
    <source>
        <dbReference type="PROSITE" id="PS50850"/>
    </source>
</evidence>
<feature type="transmembrane region" description="Helical" evidence="8">
    <location>
        <begin position="12"/>
        <end position="33"/>
    </location>
</feature>
<organism evidence="10 11">
    <name type="scientific">Bacillus gaemokensis</name>
    <dbReference type="NCBI Taxonomy" id="574375"/>
    <lineage>
        <taxon>Bacteria</taxon>
        <taxon>Bacillati</taxon>
        <taxon>Bacillota</taxon>
        <taxon>Bacilli</taxon>
        <taxon>Bacillales</taxon>
        <taxon>Bacillaceae</taxon>
        <taxon>Bacillus</taxon>
        <taxon>Bacillus cereus group</taxon>
    </lineage>
</organism>
<protein>
    <submittedName>
        <fullName evidence="10">DSBA oxidoreductase</fullName>
    </submittedName>
</protein>
<dbReference type="AlphaFoldDB" id="A0A073K9N2"/>
<evidence type="ECO:0000313" key="11">
    <source>
        <dbReference type="Proteomes" id="UP000027778"/>
    </source>
</evidence>
<dbReference type="InterPro" id="IPR004638">
    <property type="entry name" value="EmrB-like"/>
</dbReference>
<dbReference type="STRING" id="574375.AZF08_15650"/>
<feature type="domain" description="Major facilitator superfamily (MFS) profile" evidence="9">
    <location>
        <begin position="11"/>
        <end position="461"/>
    </location>
</feature>
<dbReference type="PRINTS" id="PR01036">
    <property type="entry name" value="TCRTETB"/>
</dbReference>
<feature type="transmembrane region" description="Helical" evidence="8">
    <location>
        <begin position="165"/>
        <end position="186"/>
    </location>
</feature>
<comment type="caution">
    <text evidence="10">The sequence shown here is derived from an EMBL/GenBank/DDBJ whole genome shotgun (WGS) entry which is preliminary data.</text>
</comment>
<dbReference type="Pfam" id="PF07690">
    <property type="entry name" value="MFS_1"/>
    <property type="match status" value="1"/>
</dbReference>
<dbReference type="eggNOG" id="COG2814">
    <property type="taxonomic scope" value="Bacteria"/>
</dbReference>
<dbReference type="Gene3D" id="1.20.1250.20">
    <property type="entry name" value="MFS general substrate transporter like domains"/>
    <property type="match status" value="1"/>
</dbReference>
<dbReference type="InterPro" id="IPR011701">
    <property type="entry name" value="MFS"/>
</dbReference>
<dbReference type="RefSeq" id="WP_033674839.1">
    <property type="nucleotide sequence ID" value="NZ_JOTM01000010.1"/>
</dbReference>
<feature type="transmembrane region" description="Helical" evidence="8">
    <location>
        <begin position="198"/>
        <end position="216"/>
    </location>
</feature>
<dbReference type="PANTHER" id="PTHR42718">
    <property type="entry name" value="MAJOR FACILITATOR SUPERFAMILY MULTIDRUG TRANSPORTER MFSC"/>
    <property type="match status" value="1"/>
</dbReference>
<feature type="transmembrane region" description="Helical" evidence="8">
    <location>
        <begin position="77"/>
        <end position="100"/>
    </location>
</feature>
<evidence type="ECO:0000256" key="1">
    <source>
        <dbReference type="ARBA" id="ARBA00004651"/>
    </source>
</evidence>
<dbReference type="InterPro" id="IPR020846">
    <property type="entry name" value="MFS_dom"/>
</dbReference>
<evidence type="ECO:0000256" key="2">
    <source>
        <dbReference type="ARBA" id="ARBA00008537"/>
    </source>
</evidence>
<keyword evidence="5 8" id="KW-0812">Transmembrane</keyword>
<evidence type="ECO:0000256" key="6">
    <source>
        <dbReference type="ARBA" id="ARBA00022989"/>
    </source>
</evidence>
<evidence type="ECO:0000313" key="10">
    <source>
        <dbReference type="EMBL" id="KEK23979.1"/>
    </source>
</evidence>
<evidence type="ECO:0000256" key="5">
    <source>
        <dbReference type="ARBA" id="ARBA00022692"/>
    </source>
</evidence>
<feature type="transmembrane region" description="Helical" evidence="8">
    <location>
        <begin position="106"/>
        <end position="127"/>
    </location>
</feature>
<feature type="transmembrane region" description="Helical" evidence="8">
    <location>
        <begin position="301"/>
        <end position="318"/>
    </location>
</feature>
<comment type="similarity">
    <text evidence="2">Belongs to the major facilitator superfamily. EmrB family.</text>
</comment>
<keyword evidence="11" id="KW-1185">Reference proteome</keyword>
<evidence type="ECO:0000256" key="3">
    <source>
        <dbReference type="ARBA" id="ARBA00022448"/>
    </source>
</evidence>
<keyword evidence="7 8" id="KW-0472">Membrane</keyword>
<comment type="subcellular location">
    <subcellularLocation>
        <location evidence="1">Cell membrane</location>
        <topology evidence="1">Multi-pass membrane protein</topology>
    </subcellularLocation>
</comment>
<reference evidence="10 11" key="1">
    <citation type="submission" date="2014-06" db="EMBL/GenBank/DDBJ databases">
        <title>Draft genome sequence of Bacillus gaemokensis JCM 15801 (MCCC 1A00707).</title>
        <authorList>
            <person name="Lai Q."/>
            <person name="Liu Y."/>
            <person name="Shao Z."/>
        </authorList>
    </citation>
    <scope>NUCLEOTIDE SEQUENCE [LARGE SCALE GENOMIC DNA]</scope>
    <source>
        <strain evidence="10 11">JCM 15801</strain>
    </source>
</reference>
<feature type="transmembrane region" description="Helical" evidence="8">
    <location>
        <begin position="330"/>
        <end position="349"/>
    </location>
</feature>
<dbReference type="EMBL" id="JOTM01000010">
    <property type="protein sequence ID" value="KEK23979.1"/>
    <property type="molecule type" value="Genomic_DNA"/>
</dbReference>
<dbReference type="OrthoDB" id="9816041at2"/>
<proteinExistence type="inferred from homology"/>
<evidence type="ECO:0000256" key="7">
    <source>
        <dbReference type="ARBA" id="ARBA00023136"/>
    </source>
</evidence>
<name>A0A073K9N2_9BACI</name>
<keyword evidence="3" id="KW-0813">Transport</keyword>
<dbReference type="Gene3D" id="1.20.1720.10">
    <property type="entry name" value="Multidrug resistance protein D"/>
    <property type="match status" value="1"/>
</dbReference>
<dbReference type="PANTHER" id="PTHR42718:SF9">
    <property type="entry name" value="MAJOR FACILITATOR SUPERFAMILY MULTIDRUG TRANSPORTER MFSC"/>
    <property type="match status" value="1"/>
</dbReference>
<keyword evidence="4" id="KW-1003">Cell membrane</keyword>
<dbReference type="PROSITE" id="PS50850">
    <property type="entry name" value="MFS"/>
    <property type="match status" value="1"/>
</dbReference>
<dbReference type="CDD" id="cd17503">
    <property type="entry name" value="MFS_LmrB_MDR_like"/>
    <property type="match status" value="1"/>
</dbReference>
<feature type="transmembrane region" description="Helical" evidence="8">
    <location>
        <begin position="355"/>
        <end position="380"/>
    </location>
</feature>
<feature type="transmembrane region" description="Helical" evidence="8">
    <location>
        <begin position="228"/>
        <end position="247"/>
    </location>
</feature>
<sequence length="484" mass="52068">MNLKLNPKIVVSIVYVTAMFMAAMDATIVNVALQTISHELQVPPSAMGTVNVGYLVSLAVFLPISGWLGDRFGTKRVFLLALSVFTAASALCGIADNITALNIFRVIQGAGGGLLTPVGMAMLFRTFSPQERPKISRFIVLPIAVAPAIGPIIGGFFVEHMSWRWAFYINLPFGILALLFGLLFLAEHIEKAAGRLDLPGFLLSAPGFAMLIYAMSQGPSKGWGSPEIIGAGLGGLLLIILFIFVELRVSQPMLDLRLLQDRLFRNMSLISLFSAAGLLGMLFVFPLMYQNVLHASALETGLTTFPEAIGLMISSQIVPWSYKRLGPRKLISIGLLCSAIIFVLLSFVNQETNPWMIRMLLFGIGFFLGHSVGAVQFSAFSNIHPSSMGRATTIFNVQNRLGSAIGVAILASLLAAFGNNTVGEAGSENASIVAYQIALIGAAVFLFVALLFALRIRDEDAISVTKKKHSDQLNQDPSKAVAGE</sequence>
<accession>A0A073K9N2</accession>
<feature type="transmembrane region" description="Helical" evidence="8">
    <location>
        <begin position="432"/>
        <end position="454"/>
    </location>
</feature>
<evidence type="ECO:0000256" key="8">
    <source>
        <dbReference type="SAM" id="Phobius"/>
    </source>
</evidence>
<dbReference type="Proteomes" id="UP000027778">
    <property type="component" value="Unassembled WGS sequence"/>
</dbReference>
<dbReference type="InterPro" id="IPR036259">
    <property type="entry name" value="MFS_trans_sf"/>
</dbReference>
<gene>
    <name evidence="10" type="ORF">BAGA_04485</name>
</gene>
<dbReference type="GO" id="GO:0005886">
    <property type="term" value="C:plasma membrane"/>
    <property type="evidence" value="ECO:0007669"/>
    <property type="project" value="UniProtKB-SubCell"/>
</dbReference>
<feature type="transmembrane region" description="Helical" evidence="8">
    <location>
        <begin position="139"/>
        <end position="159"/>
    </location>
</feature>